<evidence type="ECO:0000313" key="2">
    <source>
        <dbReference type="Proteomes" id="UP000827986"/>
    </source>
</evidence>
<sequence length="101" mass="11456">MFFSPFKNCNIQVNSKPNPLPAPLVSLDFICEFIHLGRLYTPALITAAPSPEAQPSGWSLAGEHPCAQRLYRSHRHYQQHDCSVRIQNRLRYCTQSSTGQN</sequence>
<protein>
    <submittedName>
        <fullName evidence="1">Uncharacterized protein</fullName>
    </submittedName>
</protein>
<dbReference type="AlphaFoldDB" id="A0A9D3X7J8"/>
<accession>A0A9D3X7J8</accession>
<keyword evidence="2" id="KW-1185">Reference proteome</keyword>
<reference evidence="1" key="1">
    <citation type="submission" date="2021-09" db="EMBL/GenBank/DDBJ databases">
        <title>The genome of Mauremys mutica provides insights into the evolution of semi-aquatic lifestyle.</title>
        <authorList>
            <person name="Gong S."/>
            <person name="Gao Y."/>
        </authorList>
    </citation>
    <scope>NUCLEOTIDE SEQUENCE</scope>
    <source>
        <strain evidence="1">MM-2020</strain>
        <tissue evidence="1">Muscle</tissue>
    </source>
</reference>
<organism evidence="1 2">
    <name type="scientific">Mauremys mutica</name>
    <name type="common">yellowpond turtle</name>
    <dbReference type="NCBI Taxonomy" id="74926"/>
    <lineage>
        <taxon>Eukaryota</taxon>
        <taxon>Metazoa</taxon>
        <taxon>Chordata</taxon>
        <taxon>Craniata</taxon>
        <taxon>Vertebrata</taxon>
        <taxon>Euteleostomi</taxon>
        <taxon>Archelosauria</taxon>
        <taxon>Testudinata</taxon>
        <taxon>Testudines</taxon>
        <taxon>Cryptodira</taxon>
        <taxon>Durocryptodira</taxon>
        <taxon>Testudinoidea</taxon>
        <taxon>Geoemydidae</taxon>
        <taxon>Geoemydinae</taxon>
        <taxon>Mauremys</taxon>
    </lineage>
</organism>
<comment type="caution">
    <text evidence="1">The sequence shown here is derived from an EMBL/GenBank/DDBJ whole genome shotgun (WGS) entry which is preliminary data.</text>
</comment>
<evidence type="ECO:0000313" key="1">
    <source>
        <dbReference type="EMBL" id="KAH1174145.1"/>
    </source>
</evidence>
<dbReference type="Proteomes" id="UP000827986">
    <property type="component" value="Unassembled WGS sequence"/>
</dbReference>
<name>A0A9D3X7J8_9SAUR</name>
<dbReference type="EMBL" id="JAHDVG010000480">
    <property type="protein sequence ID" value="KAH1174145.1"/>
    <property type="molecule type" value="Genomic_DNA"/>
</dbReference>
<gene>
    <name evidence="1" type="ORF">KIL84_002289</name>
</gene>
<proteinExistence type="predicted"/>